<name>A0A815G7S7_9BILA</name>
<dbReference type="GO" id="GO:0016787">
    <property type="term" value="F:hydrolase activity"/>
    <property type="evidence" value="ECO:0007669"/>
    <property type="project" value="UniProtKB-KW"/>
</dbReference>
<dbReference type="SUPFAM" id="SSF53474">
    <property type="entry name" value="alpha/beta-Hydrolases"/>
    <property type="match status" value="1"/>
</dbReference>
<feature type="signal peptide" evidence="3">
    <location>
        <begin position="1"/>
        <end position="18"/>
    </location>
</feature>
<dbReference type="PROSITE" id="PS00122">
    <property type="entry name" value="CARBOXYLESTERASE_B_1"/>
    <property type="match status" value="1"/>
</dbReference>
<dbReference type="InterPro" id="IPR019826">
    <property type="entry name" value="Carboxylesterase_B_AS"/>
</dbReference>
<accession>A0A815G7S7</accession>
<dbReference type="PANTHER" id="PTHR45570:SF1">
    <property type="entry name" value="CARBOXYLIC ESTER HYDROLASE"/>
    <property type="match status" value="1"/>
</dbReference>
<dbReference type="Pfam" id="PF00135">
    <property type="entry name" value="COesterase"/>
    <property type="match status" value="1"/>
</dbReference>
<evidence type="ECO:0000259" key="4">
    <source>
        <dbReference type="Pfam" id="PF00135"/>
    </source>
</evidence>
<feature type="chain" id="PRO_5035953195" description="Carboxylic ester hydrolase" evidence="3">
    <location>
        <begin position="19"/>
        <end position="525"/>
    </location>
</feature>
<dbReference type="AlphaFoldDB" id="A0A815G7S7"/>
<dbReference type="EMBL" id="CAJNOE010000794">
    <property type="protein sequence ID" value="CAF1335046.1"/>
    <property type="molecule type" value="Genomic_DNA"/>
</dbReference>
<keyword evidence="2 3" id="KW-0378">Hydrolase</keyword>
<evidence type="ECO:0000313" key="7">
    <source>
        <dbReference type="Proteomes" id="UP000663860"/>
    </source>
</evidence>
<dbReference type="InterPro" id="IPR019819">
    <property type="entry name" value="Carboxylesterase_B_CS"/>
</dbReference>
<comment type="similarity">
    <text evidence="1 3">Belongs to the type-B carboxylesterase/lipase family.</text>
</comment>
<evidence type="ECO:0000256" key="3">
    <source>
        <dbReference type="RuleBase" id="RU361235"/>
    </source>
</evidence>
<dbReference type="Proteomes" id="UP000663868">
    <property type="component" value="Unassembled WGS sequence"/>
</dbReference>
<dbReference type="PANTHER" id="PTHR45570">
    <property type="entry name" value="CARBOXYLIC ESTER HYDROLASE"/>
    <property type="match status" value="1"/>
</dbReference>
<comment type="caution">
    <text evidence="5">The sequence shown here is derived from an EMBL/GenBank/DDBJ whole genome shotgun (WGS) entry which is preliminary data.</text>
</comment>
<dbReference type="InterPro" id="IPR002018">
    <property type="entry name" value="CarbesteraseB"/>
</dbReference>
<evidence type="ECO:0000313" key="6">
    <source>
        <dbReference type="EMBL" id="CAF4122820.1"/>
    </source>
</evidence>
<dbReference type="PROSITE" id="PS00941">
    <property type="entry name" value="CARBOXYLESTERASE_B_2"/>
    <property type="match status" value="1"/>
</dbReference>
<organism evidence="5 7">
    <name type="scientific">Adineta steineri</name>
    <dbReference type="NCBI Taxonomy" id="433720"/>
    <lineage>
        <taxon>Eukaryota</taxon>
        <taxon>Metazoa</taxon>
        <taxon>Spiralia</taxon>
        <taxon>Gnathifera</taxon>
        <taxon>Rotifera</taxon>
        <taxon>Eurotatoria</taxon>
        <taxon>Bdelloidea</taxon>
        <taxon>Adinetida</taxon>
        <taxon>Adinetidae</taxon>
        <taxon>Adineta</taxon>
    </lineage>
</organism>
<gene>
    <name evidence="5" type="ORF">IZO911_LOCUS35905</name>
    <name evidence="6" type="ORF">KXQ929_LOCUS35744</name>
</gene>
<evidence type="ECO:0000256" key="1">
    <source>
        <dbReference type="ARBA" id="ARBA00005964"/>
    </source>
</evidence>
<dbReference type="InterPro" id="IPR029058">
    <property type="entry name" value="AB_hydrolase_fold"/>
</dbReference>
<dbReference type="EMBL" id="CAJOBB010005283">
    <property type="protein sequence ID" value="CAF4122820.1"/>
    <property type="molecule type" value="Genomic_DNA"/>
</dbReference>
<dbReference type="Gene3D" id="3.40.50.1820">
    <property type="entry name" value="alpha/beta hydrolase"/>
    <property type="match status" value="1"/>
</dbReference>
<evidence type="ECO:0000313" key="5">
    <source>
        <dbReference type="EMBL" id="CAF1335046.1"/>
    </source>
</evidence>
<dbReference type="EC" id="3.1.1.-" evidence="3"/>
<dbReference type="Proteomes" id="UP000663860">
    <property type="component" value="Unassembled WGS sequence"/>
</dbReference>
<proteinExistence type="inferred from homology"/>
<sequence length="525" mass="59220">MFVNLIFILTFSIQNIYANEPATVHTQYGDILGYQTNLARIFYGIPFAQPPVGTLRWQSPVPITKWDPKVINATQPPPACAQAESTITSIRTPVLMSEDCLYLNIFTPLCNTSTSTNLLPVMIFIHGGSFRSGSASESIFESEHFVNTTNTIIVLIQYRLGVLGFFATGNGPNDIKGNYGILDQRLAIAWIKANLNAFGGDPNEITLFGQSAGAQSTALHYMTSEMQSFFKRAIIQSAPMTVPFRTYLDYVAPGVLLAEQLHCTPNDISCFQSRTTNEIIAAQNIVNNMLTSLNILNFFEPWVPVIDNMIIHGQILDIVRNISFPLKPLIIGTVTEECYNFVYETWNKTVSPSEYIGVIIVLFREKASKVLQQYPPEGSGDQRFLIVRFATHWVFSCSTRVFARKAASYNYVYGYPSNKDNLKKNSIQCTDHACHADELPFLFESYWNNFTDTGRYISQSMATYWTNFAKSQDPNDPLKVPVSWPRVTSGNETYMYIQDPLQIGTNYLKSDCDVWDEIGYKEFSF</sequence>
<reference evidence="5" key="1">
    <citation type="submission" date="2021-02" db="EMBL/GenBank/DDBJ databases">
        <authorList>
            <person name="Nowell W R."/>
        </authorList>
    </citation>
    <scope>NUCLEOTIDE SEQUENCE</scope>
</reference>
<keyword evidence="3" id="KW-0732">Signal</keyword>
<feature type="domain" description="Carboxylesterase type B" evidence="4">
    <location>
        <begin position="22"/>
        <end position="515"/>
    </location>
</feature>
<evidence type="ECO:0000256" key="2">
    <source>
        <dbReference type="ARBA" id="ARBA00022801"/>
    </source>
</evidence>
<protein>
    <recommendedName>
        <fullName evidence="3">Carboxylic ester hydrolase</fullName>
        <ecNumber evidence="3">3.1.1.-</ecNumber>
    </recommendedName>
</protein>